<organism evidence="2 3">
    <name type="scientific">Magallana gigas</name>
    <name type="common">Pacific oyster</name>
    <name type="synonym">Crassostrea gigas</name>
    <dbReference type="NCBI Taxonomy" id="29159"/>
    <lineage>
        <taxon>Eukaryota</taxon>
        <taxon>Metazoa</taxon>
        <taxon>Spiralia</taxon>
        <taxon>Lophotrochozoa</taxon>
        <taxon>Mollusca</taxon>
        <taxon>Bivalvia</taxon>
        <taxon>Autobranchia</taxon>
        <taxon>Pteriomorphia</taxon>
        <taxon>Ostreida</taxon>
        <taxon>Ostreoidea</taxon>
        <taxon>Ostreidae</taxon>
        <taxon>Magallana</taxon>
    </lineage>
</organism>
<name>A0A8W8L797_MAGGI</name>
<dbReference type="SMART" id="SM00454">
    <property type="entry name" value="SAM"/>
    <property type="match status" value="1"/>
</dbReference>
<dbReference type="Pfam" id="PF00536">
    <property type="entry name" value="SAM_1"/>
    <property type="match status" value="1"/>
</dbReference>
<dbReference type="GO" id="GO:0042393">
    <property type="term" value="F:histone binding"/>
    <property type="evidence" value="ECO:0007669"/>
    <property type="project" value="TreeGrafter"/>
</dbReference>
<evidence type="ECO:0000313" key="2">
    <source>
        <dbReference type="EnsemblMetazoa" id="G27010.1:cds"/>
    </source>
</evidence>
<evidence type="ECO:0000313" key="3">
    <source>
        <dbReference type="Proteomes" id="UP000005408"/>
    </source>
</evidence>
<protein>
    <recommendedName>
        <fullName evidence="1">SAM domain-containing protein</fullName>
    </recommendedName>
</protein>
<dbReference type="GO" id="GO:0003682">
    <property type="term" value="F:chromatin binding"/>
    <property type="evidence" value="ECO:0007669"/>
    <property type="project" value="TreeGrafter"/>
</dbReference>
<dbReference type="PANTHER" id="PTHR12247:SF104">
    <property type="entry name" value="POLYCOMB PROTEIN SFMBT"/>
    <property type="match status" value="1"/>
</dbReference>
<dbReference type="SUPFAM" id="SSF47769">
    <property type="entry name" value="SAM/Pointed domain"/>
    <property type="match status" value="1"/>
</dbReference>
<dbReference type="InterPro" id="IPR013761">
    <property type="entry name" value="SAM/pointed_sf"/>
</dbReference>
<dbReference type="InterPro" id="IPR001660">
    <property type="entry name" value="SAM"/>
</dbReference>
<dbReference type="GO" id="GO:0005634">
    <property type="term" value="C:nucleus"/>
    <property type="evidence" value="ECO:0007669"/>
    <property type="project" value="TreeGrafter"/>
</dbReference>
<dbReference type="InterPro" id="IPR050548">
    <property type="entry name" value="PcG_chromatin_remod_factors"/>
</dbReference>
<dbReference type="PANTHER" id="PTHR12247">
    <property type="entry name" value="POLYCOMB GROUP PROTEIN"/>
    <property type="match status" value="1"/>
</dbReference>
<reference evidence="2" key="1">
    <citation type="submission" date="2022-08" db="UniProtKB">
        <authorList>
            <consortium name="EnsemblMetazoa"/>
        </authorList>
    </citation>
    <scope>IDENTIFICATION</scope>
    <source>
        <strain evidence="2">05x7-T-G4-1.051#20</strain>
    </source>
</reference>
<accession>A0A8W8L797</accession>
<keyword evidence="3" id="KW-1185">Reference proteome</keyword>
<dbReference type="Proteomes" id="UP000005408">
    <property type="component" value="Unassembled WGS sequence"/>
</dbReference>
<feature type="domain" description="SAM" evidence="1">
    <location>
        <begin position="16"/>
        <end position="79"/>
    </location>
</feature>
<proteinExistence type="predicted"/>
<dbReference type="AlphaFoldDB" id="A0A8W8L797"/>
<evidence type="ECO:0000259" key="1">
    <source>
        <dbReference type="PROSITE" id="PS50105"/>
    </source>
</evidence>
<dbReference type="GO" id="GO:0045892">
    <property type="term" value="P:negative regulation of DNA-templated transcription"/>
    <property type="evidence" value="ECO:0007669"/>
    <property type="project" value="TreeGrafter"/>
</dbReference>
<dbReference type="EnsemblMetazoa" id="G27010.1">
    <property type="protein sequence ID" value="G27010.1:cds"/>
    <property type="gene ID" value="G27010"/>
</dbReference>
<sequence>MSLLAARQSTVSPDQWSVSDVCYFLKSHDCALYCESFVKMGIDGQRLLTLSKEQIASITGMKVGASLKISELVQQLKSRCSKPNV</sequence>
<dbReference type="PROSITE" id="PS50105">
    <property type="entry name" value="SAM_DOMAIN"/>
    <property type="match status" value="1"/>
</dbReference>
<dbReference type="Gene3D" id="1.10.150.50">
    <property type="entry name" value="Transcription Factor, Ets-1"/>
    <property type="match status" value="1"/>
</dbReference>